<comment type="catalytic activity">
    <reaction evidence="8 9">
        <text>(R)-4'-phosphopantetheine + ATP + H(+) = 3'-dephospho-CoA + diphosphate</text>
        <dbReference type="Rhea" id="RHEA:19801"/>
        <dbReference type="ChEBI" id="CHEBI:15378"/>
        <dbReference type="ChEBI" id="CHEBI:30616"/>
        <dbReference type="ChEBI" id="CHEBI:33019"/>
        <dbReference type="ChEBI" id="CHEBI:57328"/>
        <dbReference type="ChEBI" id="CHEBI:61723"/>
        <dbReference type="EC" id="2.7.7.3"/>
    </reaction>
</comment>
<sequence length="184" mass="20671">MDTRMKLALYPGTFDPLTNGHLALIRRGLAVFDQIVVAVADNTPKFPLFSQEERVAMAREAVGDDDRILVEPFTGLTVEYAAKRGACAILRGLRAVSDFEYEFQLALMNRRLQRDIQTVFLMTDYQWLFISSTIVKAAASHGADIVGLVPENVRLRLMEKYQRGEVRQATPCLSAPYGGFRVNK</sequence>
<dbReference type="GeneID" id="83731909"/>
<dbReference type="STRING" id="901.DESPIGER_1275"/>
<comment type="subunit">
    <text evidence="9">Homohexamer.</text>
</comment>
<dbReference type="GO" id="GO:0015937">
    <property type="term" value="P:coenzyme A biosynthetic process"/>
    <property type="evidence" value="ECO:0007669"/>
    <property type="project" value="UniProtKB-UniRule"/>
</dbReference>
<gene>
    <name evidence="9 11" type="primary">coaD</name>
    <name evidence="11" type="ORF">DESPIG_01446</name>
</gene>
<comment type="subcellular location">
    <subcellularLocation>
        <location evidence="9">Cytoplasm</location>
    </subcellularLocation>
</comment>
<feature type="binding site" evidence="9">
    <location>
        <position position="13"/>
    </location>
    <ligand>
        <name>substrate</name>
    </ligand>
</feature>
<feature type="binding site" evidence="9">
    <location>
        <position position="45"/>
    </location>
    <ligand>
        <name>substrate</name>
    </ligand>
</feature>
<dbReference type="Gene3D" id="3.40.50.620">
    <property type="entry name" value="HUPs"/>
    <property type="match status" value="1"/>
</dbReference>
<feature type="binding site" evidence="9">
    <location>
        <position position="102"/>
    </location>
    <ligand>
        <name>ATP</name>
        <dbReference type="ChEBI" id="CHEBI:30616"/>
    </ligand>
</feature>
<evidence type="ECO:0000256" key="2">
    <source>
        <dbReference type="ARBA" id="ARBA00022679"/>
    </source>
</evidence>
<evidence type="ECO:0000256" key="9">
    <source>
        <dbReference type="HAMAP-Rule" id="MF_00151"/>
    </source>
</evidence>
<dbReference type="AlphaFoldDB" id="B6WTP0"/>
<dbReference type="UniPathway" id="UPA00241">
    <property type="reaction ID" value="UER00355"/>
</dbReference>
<dbReference type="GO" id="GO:0004595">
    <property type="term" value="F:pantetheine-phosphate adenylyltransferase activity"/>
    <property type="evidence" value="ECO:0007669"/>
    <property type="project" value="UniProtKB-UniRule"/>
</dbReference>
<dbReference type="InterPro" id="IPR014729">
    <property type="entry name" value="Rossmann-like_a/b/a_fold"/>
</dbReference>
<accession>B6WTP0</accession>
<feature type="site" description="Transition state stabilizer" evidence="9">
    <location>
        <position position="21"/>
    </location>
</feature>
<keyword evidence="2 9" id="KW-0808">Transferase</keyword>
<organism evidence="11 12">
    <name type="scientific">Desulfovibrio piger ATCC 29098</name>
    <dbReference type="NCBI Taxonomy" id="411464"/>
    <lineage>
        <taxon>Bacteria</taxon>
        <taxon>Pseudomonadati</taxon>
        <taxon>Thermodesulfobacteriota</taxon>
        <taxon>Desulfovibrionia</taxon>
        <taxon>Desulfovibrionales</taxon>
        <taxon>Desulfovibrionaceae</taxon>
        <taxon>Desulfovibrio</taxon>
    </lineage>
</organism>
<reference evidence="11 12" key="1">
    <citation type="submission" date="2008-10" db="EMBL/GenBank/DDBJ databases">
        <title>Draft genome sequence of Desulvovibrio piger (ATCC 29098).</title>
        <authorList>
            <person name="Sudarsanam P."/>
            <person name="Ley R."/>
            <person name="Guruge J."/>
            <person name="Turnbaugh P.J."/>
            <person name="Mahowald M."/>
            <person name="Liep D."/>
            <person name="Gordon J."/>
        </authorList>
    </citation>
    <scope>NUCLEOTIDE SEQUENCE [LARGE SCALE GENOMIC DNA]</scope>
    <source>
        <strain evidence="11 12">ATCC 29098</strain>
    </source>
</reference>
<comment type="similarity">
    <text evidence="9">Belongs to the bacterial CoaD family.</text>
</comment>
<dbReference type="PANTHER" id="PTHR21342">
    <property type="entry name" value="PHOSPHOPANTETHEINE ADENYLYLTRANSFERASE"/>
    <property type="match status" value="1"/>
</dbReference>
<feature type="binding site" evidence="9">
    <location>
        <begin position="127"/>
        <end position="133"/>
    </location>
    <ligand>
        <name>ATP</name>
        <dbReference type="ChEBI" id="CHEBI:30616"/>
    </ligand>
</feature>
<evidence type="ECO:0000256" key="6">
    <source>
        <dbReference type="ARBA" id="ARBA00022842"/>
    </source>
</evidence>
<comment type="cofactor">
    <cofactor evidence="9">
        <name>Mg(2+)</name>
        <dbReference type="ChEBI" id="CHEBI:18420"/>
    </cofactor>
</comment>
<reference evidence="11 12" key="2">
    <citation type="submission" date="2008-10" db="EMBL/GenBank/DDBJ databases">
        <authorList>
            <person name="Fulton L."/>
            <person name="Clifton S."/>
            <person name="Fulton B."/>
            <person name="Xu J."/>
            <person name="Minx P."/>
            <person name="Pepin K.H."/>
            <person name="Johnson M."/>
            <person name="Bhonagiri V."/>
            <person name="Nash W.E."/>
            <person name="Mardis E.R."/>
            <person name="Wilson R.K."/>
        </authorList>
    </citation>
    <scope>NUCLEOTIDE SEQUENCE [LARGE SCALE GENOMIC DNA]</scope>
    <source>
        <strain evidence="11 12">ATCC 29098</strain>
    </source>
</reference>
<feature type="binding site" evidence="9">
    <location>
        <position position="21"/>
    </location>
    <ligand>
        <name>ATP</name>
        <dbReference type="ChEBI" id="CHEBI:30616"/>
    </ligand>
</feature>
<dbReference type="Pfam" id="PF01467">
    <property type="entry name" value="CTP_transf_like"/>
    <property type="match status" value="1"/>
</dbReference>
<keyword evidence="6 9" id="KW-0460">Magnesium</keyword>
<feature type="binding site" evidence="9">
    <location>
        <begin position="92"/>
        <end position="94"/>
    </location>
    <ligand>
        <name>ATP</name>
        <dbReference type="ChEBI" id="CHEBI:30616"/>
    </ligand>
</feature>
<dbReference type="InterPro" id="IPR001980">
    <property type="entry name" value="PPAT"/>
</dbReference>
<keyword evidence="4 9" id="KW-0547">Nucleotide-binding</keyword>
<keyword evidence="1 9" id="KW-0963">Cytoplasm</keyword>
<dbReference type="Proteomes" id="UP000003676">
    <property type="component" value="Unassembled WGS sequence"/>
</dbReference>
<feature type="binding site" evidence="9">
    <location>
        <begin position="13"/>
        <end position="14"/>
    </location>
    <ligand>
        <name>ATP</name>
        <dbReference type="ChEBI" id="CHEBI:30616"/>
    </ligand>
</feature>
<evidence type="ECO:0000256" key="1">
    <source>
        <dbReference type="ARBA" id="ARBA00022490"/>
    </source>
</evidence>
<comment type="function">
    <text evidence="9">Reversibly transfers an adenylyl group from ATP to 4'-phosphopantetheine, yielding dephospho-CoA (dPCoA) and pyrophosphate.</text>
</comment>
<dbReference type="HAMAP" id="MF_00151">
    <property type="entry name" value="PPAT_bact"/>
    <property type="match status" value="1"/>
</dbReference>
<dbReference type="PRINTS" id="PR01020">
    <property type="entry name" value="LPSBIOSNTHSS"/>
</dbReference>
<dbReference type="HOGENOM" id="CLU_100149_0_1_7"/>
<comment type="caution">
    <text evidence="11">The sequence shown here is derived from an EMBL/GenBank/DDBJ whole genome shotgun (WGS) entry which is preliminary data.</text>
</comment>
<dbReference type="SUPFAM" id="SSF52374">
    <property type="entry name" value="Nucleotidylyl transferase"/>
    <property type="match status" value="1"/>
</dbReference>
<proteinExistence type="inferred from homology"/>
<name>B6WTP0_9BACT</name>
<protein>
    <recommendedName>
        <fullName evidence="9">Phosphopantetheine adenylyltransferase</fullName>
        <ecNumber evidence="9">2.7.7.3</ecNumber>
    </recommendedName>
    <alternativeName>
        <fullName evidence="9">Dephospho-CoA pyrophosphorylase</fullName>
    </alternativeName>
    <alternativeName>
        <fullName evidence="9">Pantetheine-phosphate adenylyltransferase</fullName>
        <shortName evidence="9">PPAT</shortName>
    </alternativeName>
</protein>
<feature type="binding site" evidence="9">
    <location>
        <position position="91"/>
    </location>
    <ligand>
        <name>substrate</name>
    </ligand>
</feature>
<dbReference type="GO" id="GO:0005737">
    <property type="term" value="C:cytoplasm"/>
    <property type="evidence" value="ECO:0007669"/>
    <property type="project" value="UniProtKB-SubCell"/>
</dbReference>
<dbReference type="PANTHER" id="PTHR21342:SF1">
    <property type="entry name" value="PHOSPHOPANTETHEINE ADENYLYLTRANSFERASE"/>
    <property type="match status" value="1"/>
</dbReference>
<keyword evidence="3 9" id="KW-0548">Nucleotidyltransferase</keyword>
<evidence type="ECO:0000256" key="3">
    <source>
        <dbReference type="ARBA" id="ARBA00022695"/>
    </source>
</evidence>
<feature type="domain" description="Cytidyltransferase-like" evidence="10">
    <location>
        <begin position="9"/>
        <end position="137"/>
    </location>
</feature>
<evidence type="ECO:0000256" key="7">
    <source>
        <dbReference type="ARBA" id="ARBA00022993"/>
    </source>
</evidence>
<dbReference type="GO" id="GO:0005524">
    <property type="term" value="F:ATP binding"/>
    <property type="evidence" value="ECO:0007669"/>
    <property type="project" value="UniProtKB-KW"/>
</dbReference>
<evidence type="ECO:0000259" key="10">
    <source>
        <dbReference type="Pfam" id="PF01467"/>
    </source>
</evidence>
<dbReference type="EC" id="2.7.7.3" evidence="9"/>
<dbReference type="CDD" id="cd02163">
    <property type="entry name" value="PPAT"/>
    <property type="match status" value="1"/>
</dbReference>
<keyword evidence="5 9" id="KW-0067">ATP-binding</keyword>
<evidence type="ECO:0000313" key="11">
    <source>
        <dbReference type="EMBL" id="EEB33631.1"/>
    </source>
</evidence>
<dbReference type="RefSeq" id="WP_006006201.1">
    <property type="nucleotide sequence ID" value="NZ_DS996356.1"/>
</dbReference>
<dbReference type="NCBIfam" id="TIGR01510">
    <property type="entry name" value="coaD_prev_kdtB"/>
    <property type="match status" value="1"/>
</dbReference>
<comment type="pathway">
    <text evidence="9">Cofactor biosynthesis; coenzyme A biosynthesis; CoA from (R)-pantothenate: step 4/5.</text>
</comment>
<dbReference type="InterPro" id="IPR004821">
    <property type="entry name" value="Cyt_trans-like"/>
</dbReference>
<dbReference type="NCBIfam" id="TIGR00125">
    <property type="entry name" value="cyt_tran_rel"/>
    <property type="match status" value="1"/>
</dbReference>
<dbReference type="eggNOG" id="COG0669">
    <property type="taxonomic scope" value="Bacteria"/>
</dbReference>
<keyword evidence="7 9" id="KW-0173">Coenzyme A biosynthesis</keyword>
<dbReference type="EMBL" id="ABXU01000034">
    <property type="protein sequence ID" value="EEB33631.1"/>
    <property type="molecule type" value="Genomic_DNA"/>
</dbReference>
<evidence type="ECO:0000313" key="12">
    <source>
        <dbReference type="Proteomes" id="UP000003676"/>
    </source>
</evidence>
<evidence type="ECO:0000256" key="8">
    <source>
        <dbReference type="ARBA" id="ARBA00029346"/>
    </source>
</evidence>
<feature type="binding site" evidence="9">
    <location>
        <position position="77"/>
    </location>
    <ligand>
        <name>substrate</name>
    </ligand>
</feature>
<evidence type="ECO:0000256" key="4">
    <source>
        <dbReference type="ARBA" id="ARBA00022741"/>
    </source>
</evidence>
<evidence type="ECO:0000256" key="5">
    <source>
        <dbReference type="ARBA" id="ARBA00022840"/>
    </source>
</evidence>